<evidence type="ECO:0000313" key="1">
    <source>
        <dbReference type="EMBL" id="QJA50901.1"/>
    </source>
</evidence>
<proteinExistence type="predicted"/>
<dbReference type="EMBL" id="MT144868">
    <property type="protein sequence ID" value="QJI00670.1"/>
    <property type="molecule type" value="Genomic_DNA"/>
</dbReference>
<dbReference type="EMBL" id="MT144224">
    <property type="protein sequence ID" value="QJA50901.1"/>
    <property type="molecule type" value="Genomic_DNA"/>
</dbReference>
<dbReference type="AlphaFoldDB" id="A0A6H1ZU10"/>
<gene>
    <name evidence="1" type="ORF">TM448A01920_0005</name>
    <name evidence="2" type="ORF">TM448B02051_0005</name>
</gene>
<protein>
    <submittedName>
        <fullName evidence="1">Uncharacterized protein</fullName>
    </submittedName>
</protein>
<name>A0A6H1ZU10_9ZZZZ</name>
<organism evidence="1">
    <name type="scientific">viral metagenome</name>
    <dbReference type="NCBI Taxonomy" id="1070528"/>
    <lineage>
        <taxon>unclassified sequences</taxon>
        <taxon>metagenomes</taxon>
        <taxon>organismal metagenomes</taxon>
    </lineage>
</organism>
<evidence type="ECO:0000313" key="2">
    <source>
        <dbReference type="EMBL" id="QJI00670.1"/>
    </source>
</evidence>
<sequence length="327" mass="36392">MRIVKVQYEQGEGLFTGREYSYFSEVSLASGDIVDVPVPYGMAKARVSEINVPEASIEPIRKLMKTITAAPENPAATKMAGEAPKALGLELLVDEWPEEPFDAELEAKIYESSQAVIKVGPESDEKVIALTTEVNKLLVYASNLAVKTSEDVKKVTNDLGMVGHLSKAIEAKRIEYVAPIDEHKKAVNEVFKTLLTPLKAADTLMRDAIMAYRKQEAEERAKEEAINRLRMDAAQKEMELKGELTQPVELVEERAEQPVRYRAEAATAGVAKIPKWELIDFALLPDRFKMENATLIGKVVRAGEREIPGVRIWLEESLRVTTPQGDK</sequence>
<accession>A0A6H1ZU10</accession>
<reference evidence="1" key="1">
    <citation type="submission" date="2020-03" db="EMBL/GenBank/DDBJ databases">
        <title>The deep terrestrial virosphere.</title>
        <authorList>
            <person name="Holmfeldt K."/>
            <person name="Nilsson E."/>
            <person name="Simone D."/>
            <person name="Lopez-Fernandez M."/>
            <person name="Wu X."/>
            <person name="de Brujin I."/>
            <person name="Lundin D."/>
            <person name="Andersson A."/>
            <person name="Bertilsson S."/>
            <person name="Dopson M."/>
        </authorList>
    </citation>
    <scope>NUCLEOTIDE SEQUENCE</scope>
    <source>
        <strain evidence="1">TM448A01920</strain>
        <strain evidence="2">TM448B02051</strain>
    </source>
</reference>